<comment type="caution">
    <text evidence="5">The sequence shown here is derived from an EMBL/GenBank/DDBJ whole genome shotgun (WGS) entry which is preliminary data.</text>
</comment>
<dbReference type="PANTHER" id="PTHR38033">
    <property type="entry name" value="MEMBRANE PROTEIN-RELATED"/>
    <property type="match status" value="1"/>
</dbReference>
<dbReference type="SUPFAM" id="SSF103088">
    <property type="entry name" value="OmpA-like"/>
    <property type="match status" value="1"/>
</dbReference>
<keyword evidence="6" id="KW-1185">Reference proteome</keyword>
<dbReference type="Pfam" id="PF00691">
    <property type="entry name" value="OmpA"/>
    <property type="match status" value="1"/>
</dbReference>
<dbReference type="InterPro" id="IPR017732">
    <property type="entry name" value="T4/T6SS_DotU"/>
</dbReference>
<dbReference type="Gene3D" id="3.30.1330.60">
    <property type="entry name" value="OmpA-like domain"/>
    <property type="match status" value="1"/>
</dbReference>
<name>A0A7W6EF68_9HYPH</name>
<dbReference type="NCBIfam" id="NF038228">
    <property type="entry name" value="IcmH_DotU_IVB"/>
    <property type="match status" value="1"/>
</dbReference>
<dbReference type="Pfam" id="PF09850">
    <property type="entry name" value="DotU"/>
    <property type="match status" value="1"/>
</dbReference>
<dbReference type="Gene3D" id="1.25.40.590">
    <property type="entry name" value="Type IV / VI secretion system, DotU"/>
    <property type="match status" value="1"/>
</dbReference>
<keyword evidence="1 3" id="KW-0472">Membrane</keyword>
<organism evidence="5 6">
    <name type="scientific">Pseudochelatococcus contaminans</name>
    <dbReference type="NCBI Taxonomy" id="1538103"/>
    <lineage>
        <taxon>Bacteria</taxon>
        <taxon>Pseudomonadati</taxon>
        <taxon>Pseudomonadota</taxon>
        <taxon>Alphaproteobacteria</taxon>
        <taxon>Hyphomicrobiales</taxon>
        <taxon>Chelatococcaceae</taxon>
        <taxon>Pseudochelatococcus</taxon>
    </lineage>
</organism>
<evidence type="ECO:0000256" key="3">
    <source>
        <dbReference type="SAM" id="Phobius"/>
    </source>
</evidence>
<sequence>MVGEMQADDEDVTIKASTALLRQQRSTLPVPGGKFGKPASSHEDGDPKTGPSKDTADKGIAPKNARLRVPVGITPPAGGAGGKGDSFPFNVSAANSVFRDSVKVGVDHSAAFSAAIEIFRGNPALSLAVPIFERFMYVQTGGRPGDVSAFHSSLTNALVDYEKQVLTHGIPPRHASLLLYALAATIDDVILNTSWGKDSAWATKSLISLFFRETWGGERFFVLLAEMMGSGPKFVQEIEVYYFCLIFGFAGKYRLNTHDGAELGRIREEIGQFLRDTHGTPRSELSPTWRPVAVERRGLRDFLPFWLGCMGVVILLLLLFIIPNIVLQRNTTLTVREVESLVSKAVPIRPSAPPPVQPAAIAAAPAEPPPPAVVQSPFEVVSGMLQPQQAAGLLRVTMMDGRVAVITTQELFASGSTNLNDPYPRVMQAVAAALDGLPGTVTVIGYTDNVGVRPSARFPNNLVLSTLRAQEVARVIAQGLGDPSRVSYTGRGADNPIAPNTTPEGRLANRRVEIFLTAQ</sequence>
<dbReference type="NCBIfam" id="TIGR03349">
    <property type="entry name" value="IV_VI_DotU"/>
    <property type="match status" value="1"/>
</dbReference>
<dbReference type="InterPro" id="IPR006665">
    <property type="entry name" value="OmpA-like"/>
</dbReference>
<dbReference type="PROSITE" id="PS51123">
    <property type="entry name" value="OMPA_2"/>
    <property type="match status" value="1"/>
</dbReference>
<dbReference type="EMBL" id="JACICC010000001">
    <property type="protein sequence ID" value="MBB3808162.1"/>
    <property type="molecule type" value="Genomic_DNA"/>
</dbReference>
<gene>
    <name evidence="5" type="ORF">FHS81_000216</name>
</gene>
<keyword evidence="3" id="KW-1133">Transmembrane helix</keyword>
<evidence type="ECO:0000313" key="5">
    <source>
        <dbReference type="EMBL" id="MBB3808162.1"/>
    </source>
</evidence>
<protein>
    <submittedName>
        <fullName evidence="5">Type VI secretion system protein ImpK</fullName>
    </submittedName>
</protein>
<feature type="region of interest" description="Disordered" evidence="2">
    <location>
        <begin position="1"/>
        <end position="65"/>
    </location>
</feature>
<dbReference type="GO" id="GO:0016020">
    <property type="term" value="C:membrane"/>
    <property type="evidence" value="ECO:0007669"/>
    <property type="project" value="UniProtKB-UniRule"/>
</dbReference>
<evidence type="ECO:0000259" key="4">
    <source>
        <dbReference type="PROSITE" id="PS51123"/>
    </source>
</evidence>
<reference evidence="5 6" key="1">
    <citation type="submission" date="2020-08" db="EMBL/GenBank/DDBJ databases">
        <title>Genomic Encyclopedia of Type Strains, Phase IV (KMG-IV): sequencing the most valuable type-strain genomes for metagenomic binning, comparative biology and taxonomic classification.</title>
        <authorList>
            <person name="Goeker M."/>
        </authorList>
    </citation>
    <scope>NUCLEOTIDE SEQUENCE [LARGE SCALE GENOMIC DNA]</scope>
    <source>
        <strain evidence="5 6">DSM 28760</strain>
    </source>
</reference>
<evidence type="ECO:0000256" key="2">
    <source>
        <dbReference type="SAM" id="MobiDB-lite"/>
    </source>
</evidence>
<dbReference type="RefSeq" id="WP_183750195.1">
    <property type="nucleotide sequence ID" value="NZ_JACICC010000001.1"/>
</dbReference>
<dbReference type="CDD" id="cd07185">
    <property type="entry name" value="OmpA_C-like"/>
    <property type="match status" value="1"/>
</dbReference>
<feature type="domain" description="OmpA-like" evidence="4">
    <location>
        <begin position="399"/>
        <end position="519"/>
    </location>
</feature>
<dbReference type="InterPro" id="IPR036737">
    <property type="entry name" value="OmpA-like_sf"/>
</dbReference>
<feature type="compositionally biased region" description="Acidic residues" evidence="2">
    <location>
        <begin position="1"/>
        <end position="11"/>
    </location>
</feature>
<dbReference type="Proteomes" id="UP000537592">
    <property type="component" value="Unassembled WGS sequence"/>
</dbReference>
<proteinExistence type="predicted"/>
<dbReference type="AlphaFoldDB" id="A0A7W6EF68"/>
<keyword evidence="3" id="KW-0812">Transmembrane</keyword>
<evidence type="ECO:0000256" key="1">
    <source>
        <dbReference type="PROSITE-ProRule" id="PRU00473"/>
    </source>
</evidence>
<dbReference type="InterPro" id="IPR038522">
    <property type="entry name" value="T4/T6SS_DotU_sf"/>
</dbReference>
<evidence type="ECO:0000313" key="6">
    <source>
        <dbReference type="Proteomes" id="UP000537592"/>
    </source>
</evidence>
<dbReference type="PANTHER" id="PTHR38033:SF1">
    <property type="entry name" value="DOTU FAMILY TYPE IV_VI SECRETION SYSTEM PROTEIN"/>
    <property type="match status" value="1"/>
</dbReference>
<feature type="transmembrane region" description="Helical" evidence="3">
    <location>
        <begin position="305"/>
        <end position="327"/>
    </location>
</feature>
<accession>A0A7W6EF68</accession>